<evidence type="ECO:0000313" key="1">
    <source>
        <dbReference type="EMBL" id="CAD7599998.1"/>
    </source>
</evidence>
<gene>
    <name evidence="1" type="ORF">TGEB3V08_LOCUS7515</name>
</gene>
<reference evidence="1" key="1">
    <citation type="submission" date="2020-11" db="EMBL/GenBank/DDBJ databases">
        <authorList>
            <person name="Tran Van P."/>
        </authorList>
    </citation>
    <scope>NUCLEOTIDE SEQUENCE</scope>
</reference>
<dbReference type="AlphaFoldDB" id="A0A7R9PP89"/>
<organism evidence="1">
    <name type="scientific">Timema genevievae</name>
    <name type="common">Walking stick</name>
    <dbReference type="NCBI Taxonomy" id="629358"/>
    <lineage>
        <taxon>Eukaryota</taxon>
        <taxon>Metazoa</taxon>
        <taxon>Ecdysozoa</taxon>
        <taxon>Arthropoda</taxon>
        <taxon>Hexapoda</taxon>
        <taxon>Insecta</taxon>
        <taxon>Pterygota</taxon>
        <taxon>Neoptera</taxon>
        <taxon>Polyneoptera</taxon>
        <taxon>Phasmatodea</taxon>
        <taxon>Timematodea</taxon>
        <taxon>Timematoidea</taxon>
        <taxon>Timematidae</taxon>
        <taxon>Timema</taxon>
    </lineage>
</organism>
<name>A0A7R9PP89_TIMGE</name>
<dbReference type="EMBL" id="OE842423">
    <property type="protein sequence ID" value="CAD7599998.1"/>
    <property type="molecule type" value="Genomic_DNA"/>
</dbReference>
<proteinExistence type="predicted"/>
<sequence length="124" mass="13643">MGVVVAVVILLLLLAGLGLAYVVVRRRRSGKPFMHVRMQENVEISNPMYLREEVDEEDPDTLDQSFSLDADKSGNFANPVYDSMYNSGTSGGTLTVNEEKKGLLRDSFVGTEHPLAADSHENLS</sequence>
<accession>A0A7R9PP89</accession>
<protein>
    <submittedName>
        <fullName evidence="1">Uncharacterized protein</fullName>
    </submittedName>
</protein>